<dbReference type="CDD" id="cd06999">
    <property type="entry name" value="cupin_HpaA-like_N"/>
    <property type="match status" value="1"/>
</dbReference>
<dbReference type="GO" id="GO:0043565">
    <property type="term" value="F:sequence-specific DNA binding"/>
    <property type="evidence" value="ECO:0007669"/>
    <property type="project" value="InterPro"/>
</dbReference>
<reference evidence="7" key="1">
    <citation type="submission" date="2016-10" db="EMBL/GenBank/DDBJ databases">
        <authorList>
            <person name="Varghese N."/>
            <person name="Submissions S."/>
        </authorList>
    </citation>
    <scope>NUCLEOTIDE SEQUENCE [LARGE SCALE GENOMIC DNA]</scope>
    <source>
        <strain evidence="7">DSM 23439</strain>
    </source>
</reference>
<gene>
    <name evidence="6" type="ORF">SAMN05421848_3093</name>
</gene>
<evidence type="ECO:0000313" key="7">
    <source>
        <dbReference type="Proteomes" id="UP000199046"/>
    </source>
</evidence>
<dbReference type="GO" id="GO:0003700">
    <property type="term" value="F:DNA-binding transcription factor activity"/>
    <property type="evidence" value="ECO:0007669"/>
    <property type="project" value="InterPro"/>
</dbReference>
<keyword evidence="2" id="KW-0238">DNA-binding</keyword>
<dbReference type="Gene3D" id="1.10.10.60">
    <property type="entry name" value="Homeodomain-like"/>
    <property type="match status" value="1"/>
</dbReference>
<dbReference type="InterPro" id="IPR047264">
    <property type="entry name" value="Cupin_HpaA-like_N"/>
</dbReference>
<dbReference type="InterPro" id="IPR020449">
    <property type="entry name" value="Tscrpt_reg_AraC-type_HTH"/>
</dbReference>
<keyword evidence="7" id="KW-1185">Reference proteome</keyword>
<dbReference type="STRING" id="402385.SAMN05421848_3093"/>
<dbReference type="SUPFAM" id="SSF51215">
    <property type="entry name" value="Regulatory protein AraC"/>
    <property type="match status" value="1"/>
</dbReference>
<dbReference type="SMART" id="SM00342">
    <property type="entry name" value="HTH_ARAC"/>
    <property type="match status" value="1"/>
</dbReference>
<accession>A0A1I1MWY5</accession>
<name>A0A1I1MWY5_9GAMM</name>
<evidence type="ECO:0000256" key="3">
    <source>
        <dbReference type="ARBA" id="ARBA00023159"/>
    </source>
</evidence>
<dbReference type="RefSeq" id="WP_090135862.1">
    <property type="nucleotide sequence ID" value="NZ_FOLY01000008.1"/>
</dbReference>
<evidence type="ECO:0000256" key="1">
    <source>
        <dbReference type="ARBA" id="ARBA00023015"/>
    </source>
</evidence>
<keyword evidence="3" id="KW-0010">Activator</keyword>
<dbReference type="Pfam" id="PF02311">
    <property type="entry name" value="AraC_binding"/>
    <property type="match status" value="1"/>
</dbReference>
<evidence type="ECO:0000256" key="4">
    <source>
        <dbReference type="ARBA" id="ARBA00023163"/>
    </source>
</evidence>
<dbReference type="AlphaFoldDB" id="A0A1I1MWY5"/>
<dbReference type="PANTHER" id="PTHR43280">
    <property type="entry name" value="ARAC-FAMILY TRANSCRIPTIONAL REGULATOR"/>
    <property type="match status" value="1"/>
</dbReference>
<evidence type="ECO:0000256" key="2">
    <source>
        <dbReference type="ARBA" id="ARBA00023125"/>
    </source>
</evidence>
<dbReference type="InterPro" id="IPR014710">
    <property type="entry name" value="RmlC-like_jellyroll"/>
</dbReference>
<protein>
    <submittedName>
        <fullName evidence="6">Transcriptional regulator, AraC family</fullName>
    </submittedName>
</protein>
<dbReference type="EMBL" id="FOLY01000008">
    <property type="protein sequence ID" value="SFC87758.1"/>
    <property type="molecule type" value="Genomic_DNA"/>
</dbReference>
<organism evidence="6 7">
    <name type="scientific">Kushneria avicenniae</name>
    <dbReference type="NCBI Taxonomy" id="402385"/>
    <lineage>
        <taxon>Bacteria</taxon>
        <taxon>Pseudomonadati</taxon>
        <taxon>Pseudomonadota</taxon>
        <taxon>Gammaproteobacteria</taxon>
        <taxon>Oceanospirillales</taxon>
        <taxon>Halomonadaceae</taxon>
        <taxon>Kushneria</taxon>
    </lineage>
</organism>
<dbReference type="InterPro" id="IPR037923">
    <property type="entry name" value="HTH-like"/>
</dbReference>
<dbReference type="PROSITE" id="PS01124">
    <property type="entry name" value="HTH_ARAC_FAMILY_2"/>
    <property type="match status" value="1"/>
</dbReference>
<dbReference type="OrthoDB" id="9814125at2"/>
<proteinExistence type="predicted"/>
<sequence length="295" mass="33989">MTIAQTVPVFRLYGETHDWPTPDLLHCETIAERSRPNGWRIKPHRHTDLMHLLLLTAGSGSARLGDLAYRLTPPTLICVPDSISHDFHFSPDTEGHIVTLARPLVEYLQQHLPQAQVLQRAEHYPLTDRAEQAPLTALIEQLHIEYRHTPMGQQEGREAMLNAFIEAIVLQLWRRARWQPPPRRSISLRGEQHLQRYQALIEICFRDQPTVPQLAADIGISSTHLNDICRLLAGRSALQLLHERLLLEARRQLTYTRHSVATISEQLGFSEPGYFTRFFKRHTGETPRAFRQRLA</sequence>
<keyword evidence="4" id="KW-0804">Transcription</keyword>
<evidence type="ECO:0000259" key="5">
    <source>
        <dbReference type="PROSITE" id="PS01124"/>
    </source>
</evidence>
<dbReference type="PANTHER" id="PTHR43280:SF32">
    <property type="entry name" value="TRANSCRIPTIONAL REGULATORY PROTEIN"/>
    <property type="match status" value="1"/>
</dbReference>
<dbReference type="InterPro" id="IPR003313">
    <property type="entry name" value="AraC-bd"/>
</dbReference>
<keyword evidence="1" id="KW-0805">Transcription regulation</keyword>
<evidence type="ECO:0000313" key="6">
    <source>
        <dbReference type="EMBL" id="SFC87758.1"/>
    </source>
</evidence>
<dbReference type="InterPro" id="IPR018060">
    <property type="entry name" value="HTH_AraC"/>
</dbReference>
<dbReference type="Proteomes" id="UP000199046">
    <property type="component" value="Unassembled WGS sequence"/>
</dbReference>
<dbReference type="PRINTS" id="PR00032">
    <property type="entry name" value="HTHARAC"/>
</dbReference>
<dbReference type="Gene3D" id="2.60.120.10">
    <property type="entry name" value="Jelly Rolls"/>
    <property type="match status" value="1"/>
</dbReference>
<dbReference type="InterPro" id="IPR009057">
    <property type="entry name" value="Homeodomain-like_sf"/>
</dbReference>
<feature type="domain" description="HTH araC/xylS-type" evidence="5">
    <location>
        <begin position="195"/>
        <end position="293"/>
    </location>
</feature>
<dbReference type="Pfam" id="PF12833">
    <property type="entry name" value="HTH_18"/>
    <property type="match status" value="1"/>
</dbReference>
<dbReference type="SUPFAM" id="SSF46689">
    <property type="entry name" value="Homeodomain-like"/>
    <property type="match status" value="1"/>
</dbReference>